<keyword evidence="2 7" id="KW-0813">Transport</keyword>
<keyword evidence="5 7" id="KW-1133">Transmembrane helix</keyword>
<feature type="domain" description="ABC transmembrane type-1" evidence="8">
    <location>
        <begin position="55"/>
        <end position="237"/>
    </location>
</feature>
<evidence type="ECO:0000256" key="1">
    <source>
        <dbReference type="ARBA" id="ARBA00004651"/>
    </source>
</evidence>
<sequence length="254" mass="26767">MKRLVRNTIGTVGVLAVCELVGRSGLVNPNQLPPPSVIGARLVEMFNDYEFSVDVVETISSWAISMVIATLIAVPLGILFGSVPAVGKVTSAIVEFLRPIPSVAMIPLALIAFGDSVDAKIALAVFGAVWPILFNTVHAIGDIDPVQINTAKAFNLTRRQMLTQVKLPAIAPFVLTGVRISASIALILVVSTEVLAGSAGGLGSFITETGTGGAQMDLAIAGTFVAGVIGFAINLIFEWAQRRWVNWSDGDRAR</sequence>
<dbReference type="Proteomes" id="UP000520767">
    <property type="component" value="Unassembled WGS sequence"/>
</dbReference>
<feature type="transmembrane region" description="Helical" evidence="7">
    <location>
        <begin position="92"/>
        <end position="113"/>
    </location>
</feature>
<evidence type="ECO:0000256" key="2">
    <source>
        <dbReference type="ARBA" id="ARBA00022448"/>
    </source>
</evidence>
<keyword evidence="6 7" id="KW-0472">Membrane</keyword>
<accession>A0A7W7Q5Q1</accession>
<dbReference type="AlphaFoldDB" id="A0A7W7Q5Q1"/>
<protein>
    <submittedName>
        <fullName evidence="9">NitT/TauT family transport system permease protein</fullName>
    </submittedName>
</protein>
<evidence type="ECO:0000256" key="4">
    <source>
        <dbReference type="ARBA" id="ARBA00022692"/>
    </source>
</evidence>
<dbReference type="EMBL" id="JACHJQ010000003">
    <property type="protein sequence ID" value="MBB4907387.1"/>
    <property type="molecule type" value="Genomic_DNA"/>
</dbReference>
<dbReference type="GO" id="GO:0005886">
    <property type="term" value="C:plasma membrane"/>
    <property type="evidence" value="ECO:0007669"/>
    <property type="project" value="UniProtKB-SubCell"/>
</dbReference>
<keyword evidence="4 7" id="KW-0812">Transmembrane</keyword>
<dbReference type="Pfam" id="PF00528">
    <property type="entry name" value="BPD_transp_1"/>
    <property type="match status" value="1"/>
</dbReference>
<dbReference type="RefSeq" id="WP_184811469.1">
    <property type="nucleotide sequence ID" value="NZ_JACHJQ010000003.1"/>
</dbReference>
<evidence type="ECO:0000256" key="3">
    <source>
        <dbReference type="ARBA" id="ARBA00022475"/>
    </source>
</evidence>
<comment type="similarity">
    <text evidence="7">Belongs to the binding-protein-dependent transport system permease family.</text>
</comment>
<proteinExistence type="inferred from homology"/>
<evidence type="ECO:0000256" key="5">
    <source>
        <dbReference type="ARBA" id="ARBA00022989"/>
    </source>
</evidence>
<dbReference type="Gene3D" id="1.10.3720.10">
    <property type="entry name" value="MetI-like"/>
    <property type="match status" value="1"/>
</dbReference>
<feature type="transmembrane region" description="Helical" evidence="7">
    <location>
        <begin position="218"/>
        <end position="237"/>
    </location>
</feature>
<evidence type="ECO:0000256" key="7">
    <source>
        <dbReference type="RuleBase" id="RU363032"/>
    </source>
</evidence>
<dbReference type="PANTHER" id="PTHR30151">
    <property type="entry name" value="ALKANE SULFONATE ABC TRANSPORTER-RELATED, MEMBRANE SUBUNIT"/>
    <property type="match status" value="1"/>
</dbReference>
<organism evidence="9 10">
    <name type="scientific">Actinophytocola algeriensis</name>
    <dbReference type="NCBI Taxonomy" id="1768010"/>
    <lineage>
        <taxon>Bacteria</taxon>
        <taxon>Bacillati</taxon>
        <taxon>Actinomycetota</taxon>
        <taxon>Actinomycetes</taxon>
        <taxon>Pseudonocardiales</taxon>
        <taxon>Pseudonocardiaceae</taxon>
    </lineage>
</organism>
<comment type="caution">
    <text evidence="9">The sequence shown here is derived from an EMBL/GenBank/DDBJ whole genome shotgun (WGS) entry which is preliminary data.</text>
</comment>
<comment type="subcellular location">
    <subcellularLocation>
        <location evidence="1 7">Cell membrane</location>
        <topology evidence="1 7">Multi-pass membrane protein</topology>
    </subcellularLocation>
</comment>
<feature type="transmembrane region" description="Helical" evidence="7">
    <location>
        <begin position="59"/>
        <end position="80"/>
    </location>
</feature>
<dbReference type="SUPFAM" id="SSF161098">
    <property type="entry name" value="MetI-like"/>
    <property type="match status" value="1"/>
</dbReference>
<dbReference type="GO" id="GO:0055085">
    <property type="term" value="P:transmembrane transport"/>
    <property type="evidence" value="ECO:0007669"/>
    <property type="project" value="InterPro"/>
</dbReference>
<gene>
    <name evidence="9" type="ORF">FHR82_003607</name>
</gene>
<evidence type="ECO:0000313" key="9">
    <source>
        <dbReference type="EMBL" id="MBB4907387.1"/>
    </source>
</evidence>
<keyword evidence="3" id="KW-1003">Cell membrane</keyword>
<dbReference type="InterPro" id="IPR035906">
    <property type="entry name" value="MetI-like_sf"/>
</dbReference>
<name>A0A7W7Q5Q1_9PSEU</name>
<dbReference type="CDD" id="cd06261">
    <property type="entry name" value="TM_PBP2"/>
    <property type="match status" value="1"/>
</dbReference>
<dbReference type="InterPro" id="IPR000515">
    <property type="entry name" value="MetI-like"/>
</dbReference>
<reference evidence="9 10" key="1">
    <citation type="submission" date="2020-08" db="EMBL/GenBank/DDBJ databases">
        <title>Genomic Encyclopedia of Type Strains, Phase III (KMG-III): the genomes of soil and plant-associated and newly described type strains.</title>
        <authorList>
            <person name="Whitman W."/>
        </authorList>
    </citation>
    <scope>NUCLEOTIDE SEQUENCE [LARGE SCALE GENOMIC DNA]</scope>
    <source>
        <strain evidence="9 10">CECT 8960</strain>
    </source>
</reference>
<evidence type="ECO:0000259" key="8">
    <source>
        <dbReference type="PROSITE" id="PS50928"/>
    </source>
</evidence>
<evidence type="ECO:0000256" key="6">
    <source>
        <dbReference type="ARBA" id="ARBA00023136"/>
    </source>
</evidence>
<dbReference type="PANTHER" id="PTHR30151:SF0">
    <property type="entry name" value="ABC TRANSPORTER PERMEASE PROTEIN MJ0413-RELATED"/>
    <property type="match status" value="1"/>
</dbReference>
<dbReference type="PROSITE" id="PS50928">
    <property type="entry name" value="ABC_TM1"/>
    <property type="match status" value="1"/>
</dbReference>
<evidence type="ECO:0000313" key="10">
    <source>
        <dbReference type="Proteomes" id="UP000520767"/>
    </source>
</evidence>
<feature type="transmembrane region" description="Helical" evidence="7">
    <location>
        <begin position="119"/>
        <end position="137"/>
    </location>
</feature>
<keyword evidence="10" id="KW-1185">Reference proteome</keyword>